<dbReference type="AlphaFoldDB" id="A0A2N3YN09"/>
<dbReference type="Gene3D" id="3.30.230.80">
    <property type="match status" value="1"/>
</dbReference>
<dbReference type="InterPro" id="IPR001404">
    <property type="entry name" value="Hsp90_fam"/>
</dbReference>
<dbReference type="Gene3D" id="3.30.565.10">
    <property type="entry name" value="Histidine kinase-like ATPase, C-terminal domain"/>
    <property type="match status" value="1"/>
</dbReference>
<dbReference type="Pfam" id="PF00183">
    <property type="entry name" value="HSP90"/>
    <property type="match status" value="1"/>
</dbReference>
<evidence type="ECO:0000256" key="2">
    <source>
        <dbReference type="ARBA" id="ARBA00022741"/>
    </source>
</evidence>
<evidence type="ECO:0000313" key="7">
    <source>
        <dbReference type="Proteomes" id="UP000233781"/>
    </source>
</evidence>
<dbReference type="PIRSF" id="PIRSF002583">
    <property type="entry name" value="Hsp90"/>
    <property type="match status" value="1"/>
</dbReference>
<dbReference type="InterPro" id="IPR036890">
    <property type="entry name" value="HATPase_C_sf"/>
</dbReference>
<feature type="binding site" evidence="5">
    <location>
        <position position="160"/>
    </location>
    <ligand>
        <name>ATP</name>
        <dbReference type="ChEBI" id="CHEBI:30616"/>
    </ligand>
</feature>
<feature type="binding site" evidence="5">
    <location>
        <position position="33"/>
    </location>
    <ligand>
        <name>ATP</name>
        <dbReference type="ChEBI" id="CHEBI:30616"/>
    </ligand>
</feature>
<accession>A0A2N3YN09</accession>
<evidence type="ECO:0000256" key="1">
    <source>
        <dbReference type="ARBA" id="ARBA00008239"/>
    </source>
</evidence>
<keyword evidence="7" id="KW-1185">Reference proteome</keyword>
<dbReference type="GO" id="GO:0051082">
    <property type="term" value="F:unfolded protein binding"/>
    <property type="evidence" value="ECO:0007669"/>
    <property type="project" value="InterPro"/>
</dbReference>
<name>A0A2N3YN09_9MICO</name>
<dbReference type="GO" id="GO:0005524">
    <property type="term" value="F:ATP binding"/>
    <property type="evidence" value="ECO:0007669"/>
    <property type="project" value="UniProtKB-KW"/>
</dbReference>
<sequence length="598" mass="63716">MAEADEVFHVDLRGVVDLLSHHLYSSPRVYLRELVQNAVDASTARREHDPSAPATVRVVPADVSADGRLHVVDAGIGLDEHGVRTALSTIGASTKRDALGMARDSYLGRFGIGLLSCFLVTDEIAVETETAGAAHAVRWRGRDDGGYTLERTTARGTPGTTVSLAPRGSAAELLRAASVLRLVATYARHLDVDLVVETADGPVRCARARFPWEEADGAPLLGRAAAWCQDVLGFAPLDVVPLADPATGLRGYAYVVPTASAARPTARVYAQRMLVTENDHDLLPPWATFVRAVVDVSGLGLTASREALRTDATLDAVRDRLGAQLRTWLLRMAATDRPRAQAFFAVHHLGAKAMAAQDDAMLDVVADVLPWETTTGTATLTEFAAQQRIITYVDTLEHFRQVATVAAAQGIPVLNAGYAYDAAIVERFVARTPGAESRRMPPEELTTHVDRLDADAEAVFLPLLDVARAVLARAEAEPIVRRFRPESLQAMLLVGDAAERDRDRRSVADLAGLADGPWGAALASLADPTAAGPAFVLNAANPSVRRLAGADPTLQRLALEALYAHALLAGGHPRTPFDSALLARALPALIDHVITGGG</sequence>
<feature type="binding site" evidence="5">
    <location>
        <position position="37"/>
    </location>
    <ligand>
        <name>ATP</name>
        <dbReference type="ChEBI" id="CHEBI:30616"/>
    </ligand>
</feature>
<keyword evidence="2 5" id="KW-0547">Nucleotide-binding</keyword>
<reference evidence="6 7" key="1">
    <citation type="submission" date="2017-12" db="EMBL/GenBank/DDBJ databases">
        <title>Sequencing the genomes of 1000 Actinobacteria strains.</title>
        <authorList>
            <person name="Klenk H.-P."/>
        </authorList>
    </citation>
    <scope>NUCLEOTIDE SEQUENCE [LARGE SCALE GENOMIC DNA]</scope>
    <source>
        <strain evidence="6 7">DSM 12806</strain>
    </source>
</reference>
<dbReference type="SUPFAM" id="SSF55874">
    <property type="entry name" value="ATPase domain of HSP90 chaperone/DNA topoisomerase II/histidine kinase"/>
    <property type="match status" value="1"/>
</dbReference>
<proteinExistence type="inferred from homology"/>
<dbReference type="InterPro" id="IPR020568">
    <property type="entry name" value="Ribosomal_Su5_D2-typ_SF"/>
</dbReference>
<keyword evidence="4" id="KW-0143">Chaperone</keyword>
<evidence type="ECO:0000256" key="5">
    <source>
        <dbReference type="PIRSR" id="PIRSR002583-1"/>
    </source>
</evidence>
<gene>
    <name evidence="6" type="ORF">ATL31_3072</name>
</gene>
<keyword evidence="3 5" id="KW-0067">ATP-binding</keyword>
<dbReference type="GO" id="GO:0140662">
    <property type="term" value="F:ATP-dependent protein folding chaperone"/>
    <property type="evidence" value="ECO:0007669"/>
    <property type="project" value="InterPro"/>
</dbReference>
<dbReference type="EMBL" id="PJNE01000001">
    <property type="protein sequence ID" value="PKW28214.1"/>
    <property type="molecule type" value="Genomic_DNA"/>
</dbReference>
<feature type="binding site" evidence="5">
    <location>
        <position position="73"/>
    </location>
    <ligand>
        <name>ATP</name>
        <dbReference type="ChEBI" id="CHEBI:30616"/>
    </ligand>
</feature>
<dbReference type="Pfam" id="PF13589">
    <property type="entry name" value="HATPase_c_3"/>
    <property type="match status" value="1"/>
</dbReference>
<dbReference type="Proteomes" id="UP000233781">
    <property type="component" value="Unassembled WGS sequence"/>
</dbReference>
<dbReference type="InterPro" id="IPR020575">
    <property type="entry name" value="Hsp90_N"/>
</dbReference>
<dbReference type="PANTHER" id="PTHR11528">
    <property type="entry name" value="HEAT SHOCK PROTEIN 90 FAMILY MEMBER"/>
    <property type="match status" value="1"/>
</dbReference>
<protein>
    <submittedName>
        <fullName evidence="6">Molecular chaperone HtpG</fullName>
    </submittedName>
</protein>
<dbReference type="OrthoDB" id="9802640at2"/>
<organism evidence="6 7">
    <name type="scientific">Phycicoccus duodecadis</name>
    <dbReference type="NCBI Taxonomy" id="173053"/>
    <lineage>
        <taxon>Bacteria</taxon>
        <taxon>Bacillati</taxon>
        <taxon>Actinomycetota</taxon>
        <taxon>Actinomycetes</taxon>
        <taxon>Micrococcales</taxon>
        <taxon>Intrasporangiaceae</taxon>
        <taxon>Phycicoccus</taxon>
    </lineage>
</organism>
<dbReference type="SUPFAM" id="SSF54211">
    <property type="entry name" value="Ribosomal protein S5 domain 2-like"/>
    <property type="match status" value="1"/>
</dbReference>
<evidence type="ECO:0000256" key="4">
    <source>
        <dbReference type="ARBA" id="ARBA00023186"/>
    </source>
</evidence>
<dbReference type="PRINTS" id="PR00775">
    <property type="entry name" value="HEATSHOCK90"/>
</dbReference>
<evidence type="ECO:0000313" key="6">
    <source>
        <dbReference type="EMBL" id="PKW28214.1"/>
    </source>
</evidence>
<comment type="caution">
    <text evidence="6">The sequence shown here is derived from an EMBL/GenBank/DDBJ whole genome shotgun (WGS) entry which is preliminary data.</text>
</comment>
<evidence type="ECO:0000256" key="3">
    <source>
        <dbReference type="ARBA" id="ARBA00022840"/>
    </source>
</evidence>
<dbReference type="GO" id="GO:0016887">
    <property type="term" value="F:ATP hydrolysis activity"/>
    <property type="evidence" value="ECO:0007669"/>
    <property type="project" value="InterPro"/>
</dbReference>
<dbReference type="RefSeq" id="WP_101396752.1">
    <property type="nucleotide sequence ID" value="NZ_PJNE01000001.1"/>
</dbReference>
<comment type="similarity">
    <text evidence="1">Belongs to the heat shock protein 90 family.</text>
</comment>
<dbReference type="NCBIfam" id="NF010683">
    <property type="entry name" value="PRK14083.1"/>
    <property type="match status" value="1"/>
</dbReference>